<dbReference type="InterPro" id="IPR050417">
    <property type="entry name" value="Sugar_Epim/Isomerase"/>
</dbReference>
<dbReference type="Pfam" id="PF01261">
    <property type="entry name" value="AP_endonuc_2"/>
    <property type="match status" value="1"/>
</dbReference>
<dbReference type="InterPro" id="IPR013022">
    <property type="entry name" value="Xyl_isomerase-like_TIM-brl"/>
</dbReference>
<dbReference type="GO" id="GO:0016853">
    <property type="term" value="F:isomerase activity"/>
    <property type="evidence" value="ECO:0007669"/>
    <property type="project" value="UniProtKB-KW"/>
</dbReference>
<dbReference type="InterPro" id="IPR036237">
    <property type="entry name" value="Xyl_isomerase-like_sf"/>
</dbReference>
<evidence type="ECO:0000256" key="1">
    <source>
        <dbReference type="ARBA" id="ARBA00023235"/>
    </source>
</evidence>
<reference evidence="3 4" key="1">
    <citation type="submission" date="2016-10" db="EMBL/GenBank/DDBJ databases">
        <authorList>
            <person name="de Groot N.N."/>
        </authorList>
    </citation>
    <scope>NUCLEOTIDE SEQUENCE [LARGE SCALE GENOMIC DNA]</scope>
    <source>
        <strain evidence="3 4">DSM 20678</strain>
    </source>
</reference>
<dbReference type="PANTHER" id="PTHR43489">
    <property type="entry name" value="ISOMERASE"/>
    <property type="match status" value="1"/>
</dbReference>
<dbReference type="Gene3D" id="3.20.20.150">
    <property type="entry name" value="Divalent-metal-dependent TIM barrel enzymes"/>
    <property type="match status" value="1"/>
</dbReference>
<gene>
    <name evidence="3" type="ORF">SAMN05444406_1409</name>
</gene>
<dbReference type="RefSeq" id="WP_025746414.1">
    <property type="nucleotide sequence ID" value="NZ_FOXR01000040.1"/>
</dbReference>
<keyword evidence="4" id="KW-1185">Reference proteome</keyword>
<protein>
    <submittedName>
        <fullName evidence="3">Sugar phosphate isomerase/epimerase</fullName>
    </submittedName>
</protein>
<dbReference type="Proteomes" id="UP000198577">
    <property type="component" value="Unassembled WGS sequence"/>
</dbReference>
<accession>A0A1I5Y9R8</accession>
<keyword evidence="1 3" id="KW-0413">Isomerase</keyword>
<dbReference type="AlphaFoldDB" id="A0A1I5Y9R8"/>
<feature type="domain" description="Xylose isomerase-like TIM barrel" evidence="2">
    <location>
        <begin position="13"/>
        <end position="249"/>
    </location>
</feature>
<organism evidence="3 4">
    <name type="scientific">Caldicoprobacter faecalis</name>
    <dbReference type="NCBI Taxonomy" id="937334"/>
    <lineage>
        <taxon>Bacteria</taxon>
        <taxon>Bacillati</taxon>
        <taxon>Bacillota</taxon>
        <taxon>Clostridia</taxon>
        <taxon>Caldicoprobacterales</taxon>
        <taxon>Caldicoprobacteraceae</taxon>
        <taxon>Caldicoprobacter</taxon>
    </lineage>
</organism>
<dbReference type="STRING" id="937334.SAMN05444406_1409"/>
<proteinExistence type="predicted"/>
<dbReference type="OrthoDB" id="9814946at2"/>
<evidence type="ECO:0000313" key="4">
    <source>
        <dbReference type="Proteomes" id="UP000198577"/>
    </source>
</evidence>
<dbReference type="SUPFAM" id="SSF51658">
    <property type="entry name" value="Xylose isomerase-like"/>
    <property type="match status" value="1"/>
</dbReference>
<evidence type="ECO:0000259" key="2">
    <source>
        <dbReference type="Pfam" id="PF01261"/>
    </source>
</evidence>
<sequence length="255" mass="28403">MKIGICTGVENIKKMEDIGFDYIEPSVVSIAKMSDEEFNAVMNLVDSSRIKCEAFNVLFPGNMRLTGPEVDEKSIEDYLKKAFPRVSRLGAKVVVFGSGGARKVPDGWSGEEAWNQLVRIARVAGDVAAEYGLTIAMEPLNTSETNILNSVEEGIKFVTDVGHTYVKLLADFYHMRRENENMDVLVKAGSTIAHLHIANSSGRVYPLDRSEDVYDCFFQRLKEIGYEGRISIEASTKDVDRDAPISLNLLKELIK</sequence>
<dbReference type="EMBL" id="FOXR01000040">
    <property type="protein sequence ID" value="SFQ40982.1"/>
    <property type="molecule type" value="Genomic_DNA"/>
</dbReference>
<evidence type="ECO:0000313" key="3">
    <source>
        <dbReference type="EMBL" id="SFQ40982.1"/>
    </source>
</evidence>
<name>A0A1I5Y9R8_9FIRM</name>